<dbReference type="Gene3D" id="3.40.190.10">
    <property type="entry name" value="Periplasmic binding protein-like II"/>
    <property type="match status" value="1"/>
</dbReference>
<evidence type="ECO:0000256" key="2">
    <source>
        <dbReference type="SAM" id="SignalP"/>
    </source>
</evidence>
<comment type="similarity">
    <text evidence="1">Belongs to the UPF0065 (bug) family.</text>
</comment>
<protein>
    <submittedName>
        <fullName evidence="3">MFS transporter</fullName>
    </submittedName>
</protein>
<dbReference type="PANTHER" id="PTHR42928:SF5">
    <property type="entry name" value="BLR1237 PROTEIN"/>
    <property type="match status" value="1"/>
</dbReference>
<dbReference type="Gene3D" id="3.40.190.150">
    <property type="entry name" value="Bordetella uptake gene, domain 1"/>
    <property type="match status" value="1"/>
</dbReference>
<evidence type="ECO:0000256" key="1">
    <source>
        <dbReference type="ARBA" id="ARBA00006987"/>
    </source>
</evidence>
<keyword evidence="4" id="KW-1185">Reference proteome</keyword>
<dbReference type="PIRSF" id="PIRSF017082">
    <property type="entry name" value="YflP"/>
    <property type="match status" value="1"/>
</dbReference>
<evidence type="ECO:0000313" key="3">
    <source>
        <dbReference type="EMBL" id="GHC92570.1"/>
    </source>
</evidence>
<comment type="caution">
    <text evidence="3">The sequence shown here is derived from an EMBL/GenBank/DDBJ whole genome shotgun (WGS) entry which is preliminary data.</text>
</comment>
<dbReference type="PANTHER" id="PTHR42928">
    <property type="entry name" value="TRICARBOXYLATE-BINDING PROTEIN"/>
    <property type="match status" value="1"/>
</dbReference>
<dbReference type="InterPro" id="IPR042100">
    <property type="entry name" value="Bug_dom1"/>
</dbReference>
<dbReference type="Pfam" id="PF03401">
    <property type="entry name" value="TctC"/>
    <property type="match status" value="1"/>
</dbReference>
<dbReference type="Proteomes" id="UP000626210">
    <property type="component" value="Unassembled WGS sequence"/>
</dbReference>
<organism evidence="3 4">
    <name type="scientific">Pseudorhodoferax aquiterrae</name>
    <dbReference type="NCBI Taxonomy" id="747304"/>
    <lineage>
        <taxon>Bacteria</taxon>
        <taxon>Pseudomonadati</taxon>
        <taxon>Pseudomonadota</taxon>
        <taxon>Betaproteobacteria</taxon>
        <taxon>Burkholderiales</taxon>
        <taxon>Comamonadaceae</taxon>
    </lineage>
</organism>
<proteinExistence type="inferred from homology"/>
<dbReference type="EMBL" id="BMYK01000016">
    <property type="protein sequence ID" value="GHC92570.1"/>
    <property type="molecule type" value="Genomic_DNA"/>
</dbReference>
<reference evidence="4" key="1">
    <citation type="journal article" date="2019" name="Int. J. Syst. Evol. Microbiol.">
        <title>The Global Catalogue of Microorganisms (GCM) 10K type strain sequencing project: providing services to taxonomists for standard genome sequencing and annotation.</title>
        <authorList>
            <consortium name="The Broad Institute Genomics Platform"/>
            <consortium name="The Broad Institute Genome Sequencing Center for Infectious Disease"/>
            <person name="Wu L."/>
            <person name="Ma J."/>
        </authorList>
    </citation>
    <scope>NUCLEOTIDE SEQUENCE [LARGE SCALE GENOMIC DNA]</scope>
    <source>
        <strain evidence="4">KCTC 23314</strain>
    </source>
</reference>
<evidence type="ECO:0000313" key="4">
    <source>
        <dbReference type="Proteomes" id="UP000626210"/>
    </source>
</evidence>
<accession>A0ABQ3G680</accession>
<feature type="signal peptide" evidence="2">
    <location>
        <begin position="1"/>
        <end position="32"/>
    </location>
</feature>
<sequence>MNHSTRPTTAMPSPSRRLLLCAALCAAAFAHAAPAATWPTKPVTIVVPYPAGGSADAMVRPIAEKLARLWGQPVVVDNRTGANGIIATQLVMRAEPDGHTVLLHLTGFIQNASLYRKLPYDPFSDLAPVTQLGTQPMGLAVGNASPYTSVGALLAGLKSGTTPPSYGSFGAGSTGHIFGELLKASAGVDLPHVPYRGEGPMLIDLISGRVTTGFVSSATAAARHKDRSLRILAVTGPHRLASLPEVPTLTESGLPGYELVGWYGLFLPKGAPAAVVQKIAADARSVIGQSDIAARLRELEIEPTGTTPVEFARLLRADHARWDALIKKFRIELE</sequence>
<name>A0ABQ3G680_9BURK</name>
<gene>
    <name evidence="3" type="ORF">GCM10007320_42700</name>
</gene>
<dbReference type="InterPro" id="IPR005064">
    <property type="entry name" value="BUG"/>
</dbReference>
<keyword evidence="2" id="KW-0732">Signal</keyword>
<dbReference type="SUPFAM" id="SSF53850">
    <property type="entry name" value="Periplasmic binding protein-like II"/>
    <property type="match status" value="1"/>
</dbReference>
<feature type="chain" id="PRO_5046849715" evidence="2">
    <location>
        <begin position="33"/>
        <end position="334"/>
    </location>
</feature>
<dbReference type="CDD" id="cd13578">
    <property type="entry name" value="PBP2_Bug27"/>
    <property type="match status" value="1"/>
</dbReference>